<dbReference type="OrthoDB" id="5390606at2759"/>
<feature type="region of interest" description="Disordered" evidence="1">
    <location>
        <begin position="817"/>
        <end position="844"/>
    </location>
</feature>
<dbReference type="EMBL" id="AMGX01000014">
    <property type="protein sequence ID" value="EXJ68116.1"/>
    <property type="molecule type" value="Genomic_DNA"/>
</dbReference>
<proteinExistence type="predicted"/>
<dbReference type="HOGENOM" id="CLU_337380_0_0_1"/>
<dbReference type="InterPro" id="IPR053137">
    <property type="entry name" value="NLR-like"/>
</dbReference>
<dbReference type="AlphaFoldDB" id="W9WTY1"/>
<dbReference type="SUPFAM" id="SSF48452">
    <property type="entry name" value="TPR-like"/>
    <property type="match status" value="2"/>
</dbReference>
<evidence type="ECO:0000256" key="1">
    <source>
        <dbReference type="SAM" id="MobiDB-lite"/>
    </source>
</evidence>
<accession>W9WTY1</accession>
<dbReference type="Proteomes" id="UP000019471">
    <property type="component" value="Unassembled WGS sequence"/>
</dbReference>
<name>W9WTY1_9EURO</name>
<dbReference type="STRING" id="1182543.W9WTY1"/>
<dbReference type="RefSeq" id="XP_007747502.1">
    <property type="nucleotide sequence ID" value="XM_007749312.1"/>
</dbReference>
<evidence type="ECO:0000313" key="2">
    <source>
        <dbReference type="EMBL" id="EXJ68116.1"/>
    </source>
</evidence>
<sequence>MDSAVGFGRDGQDGGCLAILFNASQEVRSSRGVAELANKSRFLHSFWIDSGGTDQDLTKGFLAMAEKIGLGKEDPVSKIVAWLGDQEHAWLLVLDDVVEYSNLISCLPSIGNGVVLVTSTNRISDVDFTQRFHLSELDPEEAMDLLVRRMERPCRQASEREVAVLLLRSLCHLPLAIHIAGAYIRDQKYTVQQYHSQWRQYFWAQEKLKSADSRIAATFQLSYDRIAKQYADGSSTVQLLTLLCFLRPQNASEQILDETWHVLYGETGLEDREAFQQFVISVLSHGESGQWDRARDKVRNSLALLESYSFLVFADTGDIYVHSLVHEWCRRRLTAEDWAKWWNRAAVTLLLSASGEQDGSFYRKVASHLDHLTRLDEAAVFKLQWPGEGDDYEVARRFVDVYQASGRFSEAYRMQKQICERLETCERPEMPSQVFVESLYLLSSLCTDAGDDQEALRVAQQAQMLARKRCEPAMTTELLICQQRLAECQRALGQFEAAYKLRVQILDGCKHVLRGEGDGHHELRARRDVAISLADIGKHDEALQALEKITDEQKNCLSSTDQDLLVTRSALARAYSWTGLEEKALEQRNILLDAQKIRDEDHTDTLVAMQEVADSLSKLGFSQRALEINQDLVQKWTAKNVPKYHPSLHPVSFPKGSSFTEMRAKTEKILNERSNAVPEYRRQYWKAMNSLTQLDGVAERIQRRKDILRSQEVKDDVGAMRTVIDLARDYIMIRDFPNAIHRLETLLGDTKSKTRLGEHHPLMLEAMQTLIKAQFKSRQLTDAVSWLQRLLRAQSESLGRQSPETIRTARQLTAELRSRKRDAAAQQKAAQLERTYELRAPSGS</sequence>
<comment type="caution">
    <text evidence="2">The sequence shown here is derived from an EMBL/GenBank/DDBJ whole genome shotgun (WGS) entry which is preliminary data.</text>
</comment>
<dbReference type="InterPro" id="IPR027417">
    <property type="entry name" value="P-loop_NTPase"/>
</dbReference>
<dbReference type="InterPro" id="IPR011990">
    <property type="entry name" value="TPR-like_helical_dom_sf"/>
</dbReference>
<dbReference type="PANTHER" id="PTHR46082:SF6">
    <property type="entry name" value="AAA+ ATPASE DOMAIN-CONTAINING PROTEIN-RELATED"/>
    <property type="match status" value="1"/>
</dbReference>
<evidence type="ECO:0000313" key="3">
    <source>
        <dbReference type="Proteomes" id="UP000019471"/>
    </source>
</evidence>
<dbReference type="Gene3D" id="3.40.50.300">
    <property type="entry name" value="P-loop containing nucleotide triphosphate hydrolases"/>
    <property type="match status" value="1"/>
</dbReference>
<keyword evidence="3" id="KW-1185">Reference proteome</keyword>
<dbReference type="GeneID" id="19193429"/>
<dbReference type="GO" id="GO:0043531">
    <property type="term" value="F:ADP binding"/>
    <property type="evidence" value="ECO:0007669"/>
    <property type="project" value="InterPro"/>
</dbReference>
<organism evidence="2 3">
    <name type="scientific">Cladophialophora psammophila CBS 110553</name>
    <dbReference type="NCBI Taxonomy" id="1182543"/>
    <lineage>
        <taxon>Eukaryota</taxon>
        <taxon>Fungi</taxon>
        <taxon>Dikarya</taxon>
        <taxon>Ascomycota</taxon>
        <taxon>Pezizomycotina</taxon>
        <taxon>Eurotiomycetes</taxon>
        <taxon>Chaetothyriomycetidae</taxon>
        <taxon>Chaetothyriales</taxon>
        <taxon>Herpotrichiellaceae</taxon>
        <taxon>Cladophialophora</taxon>
    </lineage>
</organism>
<protein>
    <submittedName>
        <fullName evidence="2">Uncharacterized protein</fullName>
    </submittedName>
</protein>
<dbReference type="SUPFAM" id="SSF52540">
    <property type="entry name" value="P-loop containing nucleoside triphosphate hydrolases"/>
    <property type="match status" value="1"/>
</dbReference>
<dbReference type="Gene3D" id="1.25.40.10">
    <property type="entry name" value="Tetratricopeptide repeat domain"/>
    <property type="match status" value="3"/>
</dbReference>
<gene>
    <name evidence="2" type="ORF">A1O5_08731</name>
</gene>
<reference evidence="2 3" key="1">
    <citation type="submission" date="2013-03" db="EMBL/GenBank/DDBJ databases">
        <title>The Genome Sequence of Cladophialophora psammophila CBS 110553.</title>
        <authorList>
            <consortium name="The Broad Institute Genomics Platform"/>
            <person name="Cuomo C."/>
            <person name="de Hoog S."/>
            <person name="Gorbushina A."/>
            <person name="Walker B."/>
            <person name="Young S.K."/>
            <person name="Zeng Q."/>
            <person name="Gargeya S."/>
            <person name="Fitzgerald M."/>
            <person name="Haas B."/>
            <person name="Abouelleil A."/>
            <person name="Allen A.W."/>
            <person name="Alvarado L."/>
            <person name="Arachchi H.M."/>
            <person name="Berlin A.M."/>
            <person name="Chapman S.B."/>
            <person name="Gainer-Dewar J."/>
            <person name="Goldberg J."/>
            <person name="Griggs A."/>
            <person name="Gujja S."/>
            <person name="Hansen M."/>
            <person name="Howarth C."/>
            <person name="Imamovic A."/>
            <person name="Ireland A."/>
            <person name="Larimer J."/>
            <person name="McCowan C."/>
            <person name="Murphy C."/>
            <person name="Pearson M."/>
            <person name="Poon T.W."/>
            <person name="Priest M."/>
            <person name="Roberts A."/>
            <person name="Saif S."/>
            <person name="Shea T."/>
            <person name="Sisk P."/>
            <person name="Sykes S."/>
            <person name="Wortman J."/>
            <person name="Nusbaum C."/>
            <person name="Birren B."/>
        </authorList>
    </citation>
    <scope>NUCLEOTIDE SEQUENCE [LARGE SCALE GENOMIC DNA]</scope>
    <source>
        <strain evidence="2 3">CBS 110553</strain>
    </source>
</reference>
<dbReference type="PANTHER" id="PTHR46082">
    <property type="entry name" value="ATP/GTP-BINDING PROTEIN-RELATED"/>
    <property type="match status" value="1"/>
</dbReference>